<keyword evidence="3" id="KW-0862">Zinc</keyword>
<evidence type="ECO:0000256" key="1">
    <source>
        <dbReference type="ARBA" id="ARBA00022723"/>
    </source>
</evidence>
<dbReference type="PANTHER" id="PTHR33823">
    <property type="entry name" value="RNA POLYMERASE-BINDING TRANSCRIPTION FACTOR DKSA-RELATED"/>
    <property type="match status" value="1"/>
</dbReference>
<comment type="caution">
    <text evidence="6">The sequence shown here is derived from an EMBL/GenBank/DDBJ whole genome shotgun (WGS) entry which is preliminary data.</text>
</comment>
<evidence type="ECO:0000313" key="6">
    <source>
        <dbReference type="EMBL" id="MBP2021754.1"/>
    </source>
</evidence>
<keyword evidence="2" id="KW-0863">Zinc-finger</keyword>
<evidence type="ECO:0000256" key="2">
    <source>
        <dbReference type="ARBA" id="ARBA00022771"/>
    </source>
</evidence>
<dbReference type="EMBL" id="JAGGLL010000010">
    <property type="protein sequence ID" value="MBP2021754.1"/>
    <property type="molecule type" value="Genomic_DNA"/>
</dbReference>
<keyword evidence="7" id="KW-1185">Reference proteome</keyword>
<dbReference type="InterPro" id="IPR037187">
    <property type="entry name" value="DnaK_N"/>
</dbReference>
<accession>A0ABS4K532</accession>
<dbReference type="RefSeq" id="WP_021284432.1">
    <property type="nucleotide sequence ID" value="NZ_JAGGLL010000010.1"/>
</dbReference>
<reference evidence="6 7" key="1">
    <citation type="submission" date="2021-03" db="EMBL/GenBank/DDBJ databases">
        <title>Genomic Encyclopedia of Type Strains, Phase IV (KMG-IV): sequencing the most valuable type-strain genomes for metagenomic binning, comparative biology and taxonomic classification.</title>
        <authorList>
            <person name="Goeker M."/>
        </authorList>
    </citation>
    <scope>NUCLEOTIDE SEQUENCE [LARGE SCALE GENOMIC DNA]</scope>
    <source>
        <strain evidence="6 7">DSM 28650</strain>
    </source>
</reference>
<feature type="zinc finger region" description="dksA C4-type" evidence="4">
    <location>
        <begin position="92"/>
        <end position="116"/>
    </location>
</feature>
<dbReference type="Proteomes" id="UP001519308">
    <property type="component" value="Unassembled WGS sequence"/>
</dbReference>
<gene>
    <name evidence="6" type="ORF">J2Z44_001550</name>
</gene>
<dbReference type="InterPro" id="IPR000962">
    <property type="entry name" value="Znf_DskA_TraR"/>
</dbReference>
<dbReference type="PANTHER" id="PTHR33823:SF4">
    <property type="entry name" value="GENERAL STRESS PROTEIN 16O"/>
    <property type="match status" value="1"/>
</dbReference>
<name>A0ABS4K532_9CLOT</name>
<dbReference type="InterPro" id="IPR014240">
    <property type="entry name" value="YteA"/>
</dbReference>
<evidence type="ECO:0000259" key="5">
    <source>
        <dbReference type="Pfam" id="PF01258"/>
    </source>
</evidence>
<feature type="domain" description="Zinc finger DksA/TraR C4-type" evidence="5">
    <location>
        <begin position="87"/>
        <end position="119"/>
    </location>
</feature>
<organism evidence="6 7">
    <name type="scientific">Clostridium punense</name>
    <dbReference type="NCBI Taxonomy" id="1054297"/>
    <lineage>
        <taxon>Bacteria</taxon>
        <taxon>Bacillati</taxon>
        <taxon>Bacillota</taxon>
        <taxon>Clostridia</taxon>
        <taxon>Eubacteriales</taxon>
        <taxon>Clostridiaceae</taxon>
        <taxon>Clostridium</taxon>
    </lineage>
</organism>
<dbReference type="Pfam" id="PF01258">
    <property type="entry name" value="zf-dskA_traR"/>
    <property type="match status" value="1"/>
</dbReference>
<dbReference type="Gene3D" id="1.20.120.910">
    <property type="entry name" value="DksA, coiled-coil domain"/>
    <property type="match status" value="1"/>
</dbReference>
<dbReference type="SUPFAM" id="SSF57716">
    <property type="entry name" value="Glucocorticoid receptor-like (DNA-binding domain)"/>
    <property type="match status" value="1"/>
</dbReference>
<keyword evidence="1" id="KW-0479">Metal-binding</keyword>
<dbReference type="PROSITE" id="PS51128">
    <property type="entry name" value="ZF_DKSA_2"/>
    <property type="match status" value="1"/>
</dbReference>
<protein>
    <submittedName>
        <fullName evidence="6">YteA family regulatory protein</fullName>
    </submittedName>
</protein>
<evidence type="ECO:0000313" key="7">
    <source>
        <dbReference type="Proteomes" id="UP001519308"/>
    </source>
</evidence>
<evidence type="ECO:0000256" key="3">
    <source>
        <dbReference type="ARBA" id="ARBA00022833"/>
    </source>
</evidence>
<proteinExistence type="predicted"/>
<dbReference type="SUPFAM" id="SSF109635">
    <property type="entry name" value="DnaK suppressor protein DksA, alpha-hairpin domain"/>
    <property type="match status" value="1"/>
</dbReference>
<dbReference type="NCBIfam" id="TIGR02890">
    <property type="entry name" value="bacill_yteA"/>
    <property type="match status" value="1"/>
</dbReference>
<evidence type="ECO:0000256" key="4">
    <source>
        <dbReference type="PROSITE-ProRule" id="PRU00510"/>
    </source>
</evidence>
<sequence length="205" mass="23588">MDKSKLNYFKEKLLEEKKDVYKLLDQMSDNDTITPLVERNTELSYYDNHGADNGGELNDLLRGLALEGNEKSIIGKIDRAIRDIENGDYGVCKVCGKIIPEERLEFIPYAEHCVSCQSSINEAVPEDISDAARPVEEEVLGRPFRLDRDSRDYTGFDVEDSYQAVAIYNDSDGFYDTFEDDDIENRYVDPMDLISNEQYRRQLPD</sequence>